<dbReference type="PANTHER" id="PTHR22946:SF0">
    <property type="entry name" value="DIENELACTONE HYDROLASE DOMAIN-CONTAINING PROTEIN"/>
    <property type="match status" value="1"/>
</dbReference>
<dbReference type="PANTHER" id="PTHR22946">
    <property type="entry name" value="DIENELACTONE HYDROLASE DOMAIN-CONTAINING PROTEIN-RELATED"/>
    <property type="match status" value="1"/>
</dbReference>
<dbReference type="SUPFAM" id="SSF53474">
    <property type="entry name" value="alpha/beta-Hydrolases"/>
    <property type="match status" value="1"/>
</dbReference>
<dbReference type="InterPro" id="IPR029058">
    <property type="entry name" value="AB_hydrolase_fold"/>
</dbReference>
<proteinExistence type="predicted"/>
<evidence type="ECO:0000313" key="3">
    <source>
        <dbReference type="Proteomes" id="UP001140973"/>
    </source>
</evidence>
<dbReference type="Pfam" id="PF01738">
    <property type="entry name" value="DLH"/>
    <property type="match status" value="1"/>
</dbReference>
<evidence type="ECO:0000313" key="2">
    <source>
        <dbReference type="EMBL" id="MDE1358946.1"/>
    </source>
</evidence>
<name>A0A9X4FN68_9VIBR</name>
<dbReference type="RefSeq" id="WP_176312624.1">
    <property type="nucleotide sequence ID" value="NZ_JAKNAP010000108.1"/>
</dbReference>
<organism evidence="2 3">
    <name type="scientific">Vibrio aestuarianus</name>
    <dbReference type="NCBI Taxonomy" id="28171"/>
    <lineage>
        <taxon>Bacteria</taxon>
        <taxon>Pseudomonadati</taxon>
        <taxon>Pseudomonadota</taxon>
        <taxon>Gammaproteobacteria</taxon>
        <taxon>Vibrionales</taxon>
        <taxon>Vibrionaceae</taxon>
        <taxon>Vibrio</taxon>
    </lineage>
</organism>
<sequence length="243" mass="26942">MKYIYFFLISIFSTHLYAGESKIYNVNGNDYQGYWAKASDSAPLVLLVHDWDGLTDYEMKRADMLRELGYNVFAVDLFGKGIRPKKVEDRRQHTGELYKDRAKLRALMQGGVDFATTLGGNANNLVVMGYCFGGAAVLESARAGMIAKGFVTFHGGLETPAGQSYASTKSPIVVFHGTADTAITMEQFANLATELETQKVPHEMTTYGGAPHAFTVFGSDRYRKDADEKSWVSFTTFLAEQTM</sequence>
<keyword evidence="2" id="KW-0378">Hydrolase</keyword>
<dbReference type="Proteomes" id="UP001140973">
    <property type="component" value="Unassembled WGS sequence"/>
</dbReference>
<dbReference type="InterPro" id="IPR002925">
    <property type="entry name" value="Dienelactn_hydro"/>
</dbReference>
<reference evidence="2" key="1">
    <citation type="submission" date="2022-02" db="EMBL/GenBank/DDBJ databases">
        <title>Emergence and expansion in Europe of a Vibrio aestuarianus clonal complex pathogenic for oysters.</title>
        <authorList>
            <person name="Mesnil A."/>
            <person name="Travers M.-A."/>
        </authorList>
    </citation>
    <scope>NUCLEOTIDE SEQUENCE</scope>
    <source>
        <strain evidence="2">151-ITT-15-cp-1</strain>
    </source>
</reference>
<evidence type="ECO:0000259" key="1">
    <source>
        <dbReference type="Pfam" id="PF01738"/>
    </source>
</evidence>
<comment type="caution">
    <text evidence="2">The sequence shown here is derived from an EMBL/GenBank/DDBJ whole genome shotgun (WGS) entry which is preliminary data.</text>
</comment>
<protein>
    <submittedName>
        <fullName evidence="2">Dienelactone hydrolase family protein</fullName>
    </submittedName>
</protein>
<dbReference type="AlphaFoldDB" id="A0A9X4FN68"/>
<dbReference type="GO" id="GO:0016787">
    <property type="term" value="F:hydrolase activity"/>
    <property type="evidence" value="ECO:0007669"/>
    <property type="project" value="UniProtKB-KW"/>
</dbReference>
<dbReference type="EMBL" id="JAKNAP010000108">
    <property type="protein sequence ID" value="MDE1358946.1"/>
    <property type="molecule type" value="Genomic_DNA"/>
</dbReference>
<feature type="domain" description="Dienelactone hydrolase" evidence="1">
    <location>
        <begin position="33"/>
        <end position="240"/>
    </location>
</feature>
<dbReference type="InterPro" id="IPR050261">
    <property type="entry name" value="FrsA_esterase"/>
</dbReference>
<gene>
    <name evidence="2" type="ORF">L9W73_16815</name>
</gene>
<accession>A0A9X4FN68</accession>
<dbReference type="Gene3D" id="3.40.50.1820">
    <property type="entry name" value="alpha/beta hydrolase"/>
    <property type="match status" value="1"/>
</dbReference>